<evidence type="ECO:0000259" key="2">
    <source>
        <dbReference type="Pfam" id="PF04909"/>
    </source>
</evidence>
<dbReference type="Gene3D" id="3.20.20.140">
    <property type="entry name" value="Metal-dependent hydrolases"/>
    <property type="match status" value="1"/>
</dbReference>
<gene>
    <name evidence="3" type="ORF">UFOPK1835_01615</name>
</gene>
<keyword evidence="1" id="KW-0456">Lyase</keyword>
<accession>A0A6J6HY70</accession>
<dbReference type="InterPro" id="IPR006680">
    <property type="entry name" value="Amidohydro-rel"/>
</dbReference>
<dbReference type="GO" id="GO:0016787">
    <property type="term" value="F:hydrolase activity"/>
    <property type="evidence" value="ECO:0007669"/>
    <property type="project" value="InterPro"/>
</dbReference>
<dbReference type="InterPro" id="IPR032465">
    <property type="entry name" value="ACMSD"/>
</dbReference>
<protein>
    <submittedName>
        <fullName evidence="3">Unannotated protein</fullName>
    </submittedName>
</protein>
<reference evidence="3" key="1">
    <citation type="submission" date="2020-05" db="EMBL/GenBank/DDBJ databases">
        <authorList>
            <person name="Chiriac C."/>
            <person name="Salcher M."/>
            <person name="Ghai R."/>
            <person name="Kavagutti S V."/>
        </authorList>
    </citation>
    <scope>NUCLEOTIDE SEQUENCE</scope>
</reference>
<dbReference type="PANTHER" id="PTHR21240:SF28">
    <property type="entry name" value="ISO-OROTATE DECARBOXYLASE (EUROFUNG)"/>
    <property type="match status" value="1"/>
</dbReference>
<organism evidence="3">
    <name type="scientific">freshwater metagenome</name>
    <dbReference type="NCBI Taxonomy" id="449393"/>
    <lineage>
        <taxon>unclassified sequences</taxon>
        <taxon>metagenomes</taxon>
        <taxon>ecological metagenomes</taxon>
    </lineage>
</organism>
<dbReference type="PANTHER" id="PTHR21240">
    <property type="entry name" value="2-AMINO-3-CARBOXYLMUCONATE-6-SEMIALDEHYDE DECARBOXYLASE"/>
    <property type="match status" value="1"/>
</dbReference>
<dbReference type="GO" id="GO:0019748">
    <property type="term" value="P:secondary metabolic process"/>
    <property type="evidence" value="ECO:0007669"/>
    <property type="project" value="TreeGrafter"/>
</dbReference>
<feature type="domain" description="Amidohydrolase-related" evidence="2">
    <location>
        <begin position="93"/>
        <end position="376"/>
    </location>
</feature>
<sequence>MRSRSAQYEETVMLGPDDHYAIISADTHAGGSHAQYREYLDPKYRDDFDAWREKYKNPFKDLKDTDLRIRNWDSDRRDEDQLGDGVIGEVIYPNTVPPFFPNFVLFAQPPTPEEYEHRHAGVQAHNRWMADYVSIAPERRAGIGQIFLNDVDDAIEDVKWCKENGLRGGILIGAVPPTATWIKPLYHPDYDPLWAVCQELDVPVNAHSGTGSPKYVPAPAMPLVHFLEIPYYSQRPLVHLILAGVFERFPKMRFALTETGCSWIPPLLESMDNLLSGMRGNKVGEMRFEGETVPPKSATEYFHQNCWVGVSQPTPADIEAGLGPVGIDKIMWGSDYPHEEGTHPFTRETIRQVLGHLEPEKVQQILAGNAASFYDFDLAALQPFADQYGPTVAEIAVPLTKLPENANQALERSAAQLSQAS</sequence>
<dbReference type="Pfam" id="PF04909">
    <property type="entry name" value="Amidohydro_2"/>
    <property type="match status" value="1"/>
</dbReference>
<name>A0A6J6HY70_9ZZZZ</name>
<dbReference type="EMBL" id="CAEZUP010000083">
    <property type="protein sequence ID" value="CAB4618972.1"/>
    <property type="molecule type" value="Genomic_DNA"/>
</dbReference>
<dbReference type="InterPro" id="IPR032466">
    <property type="entry name" value="Metal_Hydrolase"/>
</dbReference>
<evidence type="ECO:0000313" key="3">
    <source>
        <dbReference type="EMBL" id="CAB4618972.1"/>
    </source>
</evidence>
<evidence type="ECO:0000256" key="1">
    <source>
        <dbReference type="ARBA" id="ARBA00023239"/>
    </source>
</evidence>
<dbReference type="SUPFAM" id="SSF51556">
    <property type="entry name" value="Metallo-dependent hydrolases"/>
    <property type="match status" value="1"/>
</dbReference>
<proteinExistence type="predicted"/>
<dbReference type="AlphaFoldDB" id="A0A6J6HY70"/>
<dbReference type="GO" id="GO:0005737">
    <property type="term" value="C:cytoplasm"/>
    <property type="evidence" value="ECO:0007669"/>
    <property type="project" value="TreeGrafter"/>
</dbReference>
<dbReference type="GO" id="GO:0016831">
    <property type="term" value="F:carboxy-lyase activity"/>
    <property type="evidence" value="ECO:0007669"/>
    <property type="project" value="InterPro"/>
</dbReference>